<protein>
    <submittedName>
        <fullName evidence="2">Uncharacterized protein</fullName>
    </submittedName>
</protein>
<gene>
    <name evidence="2" type="ORF">K443DRAFT_681137</name>
</gene>
<dbReference type="STRING" id="1095629.A0A0C9WMB4"/>
<dbReference type="InterPro" id="IPR001412">
    <property type="entry name" value="aa-tRNA-synth_I_CS"/>
</dbReference>
<dbReference type="EMBL" id="KN838679">
    <property type="protein sequence ID" value="KIJ97999.1"/>
    <property type="molecule type" value="Genomic_DNA"/>
</dbReference>
<dbReference type="GO" id="GO:0005524">
    <property type="term" value="F:ATP binding"/>
    <property type="evidence" value="ECO:0007669"/>
    <property type="project" value="InterPro"/>
</dbReference>
<evidence type="ECO:0000313" key="3">
    <source>
        <dbReference type="Proteomes" id="UP000054477"/>
    </source>
</evidence>
<proteinExistence type="predicted"/>
<dbReference type="Proteomes" id="UP000054477">
    <property type="component" value="Unassembled WGS sequence"/>
</dbReference>
<name>A0A0C9WMB4_9AGAR</name>
<dbReference type="PROSITE" id="PS00178">
    <property type="entry name" value="AA_TRNA_LIGASE_I"/>
    <property type="match status" value="1"/>
</dbReference>
<accession>A0A0C9WMB4</accession>
<evidence type="ECO:0000313" key="2">
    <source>
        <dbReference type="EMBL" id="KIJ97999.1"/>
    </source>
</evidence>
<dbReference type="GO" id="GO:0006418">
    <property type="term" value="P:tRNA aminoacylation for protein translation"/>
    <property type="evidence" value="ECO:0007669"/>
    <property type="project" value="InterPro"/>
</dbReference>
<sequence>MTFTEQGVNFLEVPASRLLSTEGSPDERSPTPLRHDGKVHNPLGGGSYIFRNEYISSHIRYLGLPLPDSSTPSYQPTTLIIHIGAQPNNSPHAGTIVVFILAFLIAREIKAKYASLRAAPDASEELKKFVDDLSVIVRLNIVDTAPDNDKGKDSDGYAYQRSQRFTNAQDKFLPDYRELLDAASSFTNIPYEMTNQEALMRMPGVQRIIEAMVKDHARLGPEIAPDTGRLAMRRACPHSECGLAEKHGRKNRYTVMPSGSLNLKFYCPTHGYHSVESTDPDGVASLEFNTPARNIVRSLAHSMDTHQSRADLQGRARVHMRVTGMDYAGTYADQLLWRQLVFLFPSLSLSTPITMKELTPLIAYAPLILDWSGSKLSKSLYVSNGAYEYLKEAGMGYLLSFGEMKKMGRRVEVLFREVEGWLGDGKKLFRGWSVEYLHGVFERELGGGGGRD</sequence>
<dbReference type="AlphaFoldDB" id="A0A0C9WMB4"/>
<reference evidence="3" key="2">
    <citation type="submission" date="2015-01" db="EMBL/GenBank/DDBJ databases">
        <title>Evolutionary Origins and Diversification of the Mycorrhizal Mutualists.</title>
        <authorList>
            <consortium name="DOE Joint Genome Institute"/>
            <consortium name="Mycorrhizal Genomics Consortium"/>
            <person name="Kohler A."/>
            <person name="Kuo A."/>
            <person name="Nagy L.G."/>
            <person name="Floudas D."/>
            <person name="Copeland A."/>
            <person name="Barry K.W."/>
            <person name="Cichocki N."/>
            <person name="Veneault-Fourrey C."/>
            <person name="LaButti K."/>
            <person name="Lindquist E.A."/>
            <person name="Lipzen A."/>
            <person name="Lundell T."/>
            <person name="Morin E."/>
            <person name="Murat C."/>
            <person name="Riley R."/>
            <person name="Ohm R."/>
            <person name="Sun H."/>
            <person name="Tunlid A."/>
            <person name="Henrissat B."/>
            <person name="Grigoriev I.V."/>
            <person name="Hibbett D.S."/>
            <person name="Martin F."/>
        </authorList>
    </citation>
    <scope>NUCLEOTIDE SEQUENCE [LARGE SCALE GENOMIC DNA]</scope>
    <source>
        <strain evidence="3">LaAM-08-1</strain>
    </source>
</reference>
<organism evidence="2 3">
    <name type="scientific">Laccaria amethystina LaAM-08-1</name>
    <dbReference type="NCBI Taxonomy" id="1095629"/>
    <lineage>
        <taxon>Eukaryota</taxon>
        <taxon>Fungi</taxon>
        <taxon>Dikarya</taxon>
        <taxon>Basidiomycota</taxon>
        <taxon>Agaricomycotina</taxon>
        <taxon>Agaricomycetes</taxon>
        <taxon>Agaricomycetidae</taxon>
        <taxon>Agaricales</taxon>
        <taxon>Agaricineae</taxon>
        <taxon>Hydnangiaceae</taxon>
        <taxon>Laccaria</taxon>
    </lineage>
</organism>
<feature type="compositionally biased region" description="Basic and acidic residues" evidence="1">
    <location>
        <begin position="25"/>
        <end position="38"/>
    </location>
</feature>
<dbReference type="GO" id="GO:0004812">
    <property type="term" value="F:aminoacyl-tRNA ligase activity"/>
    <property type="evidence" value="ECO:0007669"/>
    <property type="project" value="InterPro"/>
</dbReference>
<keyword evidence="3" id="KW-1185">Reference proteome</keyword>
<feature type="region of interest" description="Disordered" evidence="1">
    <location>
        <begin position="19"/>
        <end position="38"/>
    </location>
</feature>
<dbReference type="OrthoDB" id="2149705at2759"/>
<evidence type="ECO:0000256" key="1">
    <source>
        <dbReference type="SAM" id="MobiDB-lite"/>
    </source>
</evidence>
<reference evidence="2 3" key="1">
    <citation type="submission" date="2014-04" db="EMBL/GenBank/DDBJ databases">
        <authorList>
            <consortium name="DOE Joint Genome Institute"/>
            <person name="Kuo A."/>
            <person name="Kohler A."/>
            <person name="Nagy L.G."/>
            <person name="Floudas D."/>
            <person name="Copeland A."/>
            <person name="Barry K.W."/>
            <person name="Cichocki N."/>
            <person name="Veneault-Fourrey C."/>
            <person name="LaButti K."/>
            <person name="Lindquist E.A."/>
            <person name="Lipzen A."/>
            <person name="Lundell T."/>
            <person name="Morin E."/>
            <person name="Murat C."/>
            <person name="Sun H."/>
            <person name="Tunlid A."/>
            <person name="Henrissat B."/>
            <person name="Grigoriev I.V."/>
            <person name="Hibbett D.S."/>
            <person name="Martin F."/>
            <person name="Nordberg H.P."/>
            <person name="Cantor M.N."/>
            <person name="Hua S.X."/>
        </authorList>
    </citation>
    <scope>NUCLEOTIDE SEQUENCE [LARGE SCALE GENOMIC DNA]</scope>
    <source>
        <strain evidence="2 3">LaAM-08-1</strain>
    </source>
</reference>
<dbReference type="HOGENOM" id="CLU_039214_1_0_1"/>